<dbReference type="PANTHER" id="PTHR44688:SF16">
    <property type="entry name" value="DNA-BINDING TRANSCRIPTIONAL ACTIVATOR DEVR_DOSR"/>
    <property type="match status" value="1"/>
</dbReference>
<protein>
    <recommendedName>
        <fullName evidence="4">HTH luxR-type domain-containing protein</fullName>
    </recommendedName>
</protein>
<keyword evidence="6" id="KW-1185">Reference proteome</keyword>
<dbReference type="InterPro" id="IPR016032">
    <property type="entry name" value="Sig_transdc_resp-reg_C-effctor"/>
</dbReference>
<evidence type="ECO:0000259" key="4">
    <source>
        <dbReference type="PROSITE" id="PS50043"/>
    </source>
</evidence>
<dbReference type="Proteomes" id="UP001501725">
    <property type="component" value="Unassembled WGS sequence"/>
</dbReference>
<dbReference type="InterPro" id="IPR000792">
    <property type="entry name" value="Tscrpt_reg_LuxR_C"/>
</dbReference>
<dbReference type="Pfam" id="PF00196">
    <property type="entry name" value="GerE"/>
    <property type="match status" value="1"/>
</dbReference>
<reference evidence="6" key="1">
    <citation type="journal article" date="2019" name="Int. J. Syst. Evol. Microbiol.">
        <title>The Global Catalogue of Microorganisms (GCM) 10K type strain sequencing project: providing services to taxonomists for standard genome sequencing and annotation.</title>
        <authorList>
            <consortium name="The Broad Institute Genomics Platform"/>
            <consortium name="The Broad Institute Genome Sequencing Center for Infectious Disease"/>
            <person name="Wu L."/>
            <person name="Ma J."/>
        </authorList>
    </citation>
    <scope>NUCLEOTIDE SEQUENCE [LARGE SCALE GENOMIC DNA]</scope>
    <source>
        <strain evidence="6">JCM 17919</strain>
    </source>
</reference>
<dbReference type="RefSeq" id="WP_345256561.1">
    <property type="nucleotide sequence ID" value="NZ_BAABGY010000008.1"/>
</dbReference>
<feature type="domain" description="HTH luxR-type" evidence="4">
    <location>
        <begin position="13"/>
        <end position="78"/>
    </location>
</feature>
<evidence type="ECO:0000313" key="5">
    <source>
        <dbReference type="EMBL" id="GAA4335308.1"/>
    </source>
</evidence>
<name>A0ABP8H733_9BACT</name>
<keyword evidence="2" id="KW-0238">DNA-binding</keyword>
<evidence type="ECO:0000256" key="1">
    <source>
        <dbReference type="ARBA" id="ARBA00023015"/>
    </source>
</evidence>
<organism evidence="5 6">
    <name type="scientific">Flaviaesturariibacter amylovorans</name>
    <dbReference type="NCBI Taxonomy" id="1084520"/>
    <lineage>
        <taxon>Bacteria</taxon>
        <taxon>Pseudomonadati</taxon>
        <taxon>Bacteroidota</taxon>
        <taxon>Chitinophagia</taxon>
        <taxon>Chitinophagales</taxon>
        <taxon>Chitinophagaceae</taxon>
        <taxon>Flaviaestuariibacter</taxon>
    </lineage>
</organism>
<dbReference type="EMBL" id="BAABGY010000008">
    <property type="protein sequence ID" value="GAA4335308.1"/>
    <property type="molecule type" value="Genomic_DNA"/>
</dbReference>
<dbReference type="PANTHER" id="PTHR44688">
    <property type="entry name" value="DNA-BINDING TRANSCRIPTIONAL ACTIVATOR DEVR_DOSR"/>
    <property type="match status" value="1"/>
</dbReference>
<dbReference type="CDD" id="cd06170">
    <property type="entry name" value="LuxR_C_like"/>
    <property type="match status" value="1"/>
</dbReference>
<evidence type="ECO:0000256" key="2">
    <source>
        <dbReference type="ARBA" id="ARBA00023125"/>
    </source>
</evidence>
<evidence type="ECO:0000313" key="6">
    <source>
        <dbReference type="Proteomes" id="UP001501725"/>
    </source>
</evidence>
<accession>A0ABP8H733</accession>
<keyword evidence="1" id="KW-0805">Transcription regulation</keyword>
<evidence type="ECO:0000256" key="3">
    <source>
        <dbReference type="ARBA" id="ARBA00023163"/>
    </source>
</evidence>
<proteinExistence type="predicted"/>
<dbReference type="SMART" id="SM00421">
    <property type="entry name" value="HTH_LUXR"/>
    <property type="match status" value="1"/>
</dbReference>
<dbReference type="SUPFAM" id="SSF46894">
    <property type="entry name" value="C-terminal effector domain of the bipartite response regulators"/>
    <property type="match status" value="1"/>
</dbReference>
<dbReference type="Gene3D" id="1.10.10.10">
    <property type="entry name" value="Winged helix-like DNA-binding domain superfamily/Winged helix DNA-binding domain"/>
    <property type="match status" value="1"/>
</dbReference>
<gene>
    <name evidence="5" type="ORF">GCM10023184_29990</name>
</gene>
<dbReference type="PROSITE" id="PS00622">
    <property type="entry name" value="HTH_LUXR_1"/>
    <property type="match status" value="1"/>
</dbReference>
<keyword evidence="3" id="KW-0804">Transcription</keyword>
<dbReference type="PRINTS" id="PR00038">
    <property type="entry name" value="HTHLUXR"/>
</dbReference>
<sequence length="112" mass="13146">MKKPNQNTEFNLQETDLGELTRQELRVLLFSFRGYSAKEIGGIMGVSIKTVEVHKYNIFRKLNSESVLKLLNKFLPENWTNQLFDMYLMQRQLRDQKMNLQRQCTATGNSAQ</sequence>
<dbReference type="PROSITE" id="PS50043">
    <property type="entry name" value="HTH_LUXR_2"/>
    <property type="match status" value="1"/>
</dbReference>
<comment type="caution">
    <text evidence="5">The sequence shown here is derived from an EMBL/GenBank/DDBJ whole genome shotgun (WGS) entry which is preliminary data.</text>
</comment>
<dbReference type="InterPro" id="IPR036388">
    <property type="entry name" value="WH-like_DNA-bd_sf"/>
</dbReference>